<organism evidence="1 2">
    <name type="scientific">Micavibrio aeruginosavorus</name>
    <dbReference type="NCBI Taxonomy" id="349221"/>
    <lineage>
        <taxon>Bacteria</taxon>
        <taxon>Pseudomonadati</taxon>
        <taxon>Bdellovibrionota</taxon>
        <taxon>Bdellovibrionia</taxon>
        <taxon>Bdellovibrionales</taxon>
        <taxon>Pseudobdellovibrionaceae</taxon>
        <taxon>Micavibrio</taxon>
    </lineage>
</organism>
<evidence type="ECO:0000313" key="2">
    <source>
        <dbReference type="Proteomes" id="UP000249557"/>
    </source>
</evidence>
<accession>A0A2W5BU76</accession>
<reference evidence="1 2" key="1">
    <citation type="submission" date="2017-08" db="EMBL/GenBank/DDBJ databases">
        <title>Infants hospitalized years apart are colonized by the same room-sourced microbial strains.</title>
        <authorList>
            <person name="Brooks B."/>
            <person name="Olm M.R."/>
            <person name="Firek B.A."/>
            <person name="Baker R."/>
            <person name="Thomas B.C."/>
            <person name="Morowitz M.J."/>
            <person name="Banfield J.F."/>
        </authorList>
    </citation>
    <scope>NUCLEOTIDE SEQUENCE [LARGE SCALE GENOMIC DNA]</scope>
    <source>
        <strain evidence="1">S2_018_000_R2_104</strain>
    </source>
</reference>
<dbReference type="Gene3D" id="2.60.120.10">
    <property type="entry name" value="Jelly Rolls"/>
    <property type="match status" value="1"/>
</dbReference>
<dbReference type="InterPro" id="IPR041916">
    <property type="entry name" value="Anti_sigma_zinc_sf"/>
</dbReference>
<dbReference type="EMBL" id="QFNK01000100">
    <property type="protein sequence ID" value="PZO86671.1"/>
    <property type="molecule type" value="Genomic_DNA"/>
</dbReference>
<sequence>MEKTEAFDHESYQTLLVEYASGTLDEAHALVVATHISLSRNGREQVTRYEHLGGSLLSGCCKPEPMKQDAFTRLMERVEQEEIRARECHEKAQKQCTGKDAMPGCLENYVKKCGKPVWKAKGQGVEVLAMPTRCTHSCARLMRLAPKTSLELRARFFRQTVLVLAGTLTDGKRLFGRGDLAVLDNGAHVIFAADPDDGSLCLLVCRAPKLSDWLRRLFTR</sequence>
<dbReference type="Gene3D" id="1.10.10.1320">
    <property type="entry name" value="Anti-sigma factor, zinc-finger domain"/>
    <property type="match status" value="1"/>
</dbReference>
<evidence type="ECO:0000313" key="1">
    <source>
        <dbReference type="EMBL" id="PZO86671.1"/>
    </source>
</evidence>
<dbReference type="AlphaFoldDB" id="A0A2W5BU76"/>
<comment type="caution">
    <text evidence="1">The sequence shown here is derived from an EMBL/GenBank/DDBJ whole genome shotgun (WGS) entry which is preliminary data.</text>
</comment>
<dbReference type="InterPro" id="IPR014710">
    <property type="entry name" value="RmlC-like_jellyroll"/>
</dbReference>
<proteinExistence type="predicted"/>
<name>A0A2W5BU76_9BACT</name>
<dbReference type="Proteomes" id="UP000249557">
    <property type="component" value="Unassembled WGS sequence"/>
</dbReference>
<dbReference type="SUPFAM" id="SSF51182">
    <property type="entry name" value="RmlC-like cupins"/>
    <property type="match status" value="1"/>
</dbReference>
<dbReference type="InterPro" id="IPR011051">
    <property type="entry name" value="RmlC_Cupin_sf"/>
</dbReference>
<gene>
    <name evidence="1" type="ORF">DI626_05900</name>
</gene>
<protein>
    <submittedName>
        <fullName evidence="1">Uncharacterized protein</fullName>
    </submittedName>
</protein>